<dbReference type="InterPro" id="IPR023346">
    <property type="entry name" value="Lysozyme-like_dom_sf"/>
</dbReference>
<evidence type="ECO:0000313" key="3">
    <source>
        <dbReference type="Proteomes" id="UP000245396"/>
    </source>
</evidence>
<dbReference type="SUPFAM" id="SSF53955">
    <property type="entry name" value="Lysozyme-like"/>
    <property type="match status" value="1"/>
</dbReference>
<reference evidence="2 3" key="1">
    <citation type="submission" date="2018-05" db="EMBL/GenBank/DDBJ databases">
        <title>Genomic Encyclopedia of Type Strains, Phase IV (KMG-IV): sequencing the most valuable type-strain genomes for metagenomic binning, comparative biology and taxonomic classification.</title>
        <authorList>
            <person name="Goeker M."/>
        </authorList>
    </citation>
    <scope>NUCLEOTIDE SEQUENCE [LARGE SCALE GENOMIC DNA]</scope>
    <source>
        <strain evidence="2 3">DSM 6986</strain>
    </source>
</reference>
<dbReference type="AlphaFoldDB" id="A0A316CKR3"/>
<feature type="transmembrane region" description="Helical" evidence="1">
    <location>
        <begin position="287"/>
        <end position="306"/>
    </location>
</feature>
<sequence length="346" mass="37281">MDKTVPAGAAISLALIQKIIGRKMTKAQTANANSVVVALQRYGPRFGLDQPHRLAQFLAQVLHESGAFVFDREKWGPTAQQKKYDTGSLAKKLGNTRAGDGFLFRGRTGMQITGRANTRDFRDWCRKLMSGLVLAAPGSAALPVPDFEKTPDAMLTDPWEGLGPIWYWDSRGISRYADQGDIEMVTKAINGGLTGYQDRLDWYARAALVLLGFGPSNVTAFQKQAGEKADGIAGPRTRAALHRALLARSAVLAPDAQAAPVVEEKQVEKPVVPVAVEAKVKEKTDRFGWLTGIFGGGTGLGLGWLAGFDWQAIVAIGGVAIAAVALFLIFRHEVVAAVKEVREELG</sequence>
<dbReference type="InterPro" id="IPR036365">
    <property type="entry name" value="PGBD-like_sf"/>
</dbReference>
<keyword evidence="3" id="KW-1185">Reference proteome</keyword>
<dbReference type="PANTHER" id="PTHR34408:SF2">
    <property type="entry name" value="CELL WALL-BINDING PROTEIN YWSB"/>
    <property type="match status" value="1"/>
</dbReference>
<dbReference type="InterPro" id="IPR052354">
    <property type="entry name" value="Cell_Wall_Dynamics_Protein"/>
</dbReference>
<dbReference type="RefSeq" id="WP_342353281.1">
    <property type="nucleotide sequence ID" value="NZ_QGGG01000014.1"/>
</dbReference>
<organism evidence="2 3">
    <name type="scientific">Pseudaminobacter salicylatoxidans</name>
    <dbReference type="NCBI Taxonomy" id="93369"/>
    <lineage>
        <taxon>Bacteria</taxon>
        <taxon>Pseudomonadati</taxon>
        <taxon>Pseudomonadota</taxon>
        <taxon>Alphaproteobacteria</taxon>
        <taxon>Hyphomicrobiales</taxon>
        <taxon>Phyllobacteriaceae</taxon>
        <taxon>Pseudaminobacter</taxon>
    </lineage>
</organism>
<keyword evidence="1" id="KW-0812">Transmembrane</keyword>
<proteinExistence type="predicted"/>
<evidence type="ECO:0000256" key="1">
    <source>
        <dbReference type="SAM" id="Phobius"/>
    </source>
</evidence>
<dbReference type="Gene3D" id="1.10.101.10">
    <property type="entry name" value="PGBD-like superfamily/PGBD"/>
    <property type="match status" value="1"/>
</dbReference>
<dbReference type="Gene3D" id="1.10.530.10">
    <property type="match status" value="1"/>
</dbReference>
<dbReference type="EMBL" id="QGGG01000014">
    <property type="protein sequence ID" value="PWJ79852.1"/>
    <property type="molecule type" value="Genomic_DNA"/>
</dbReference>
<dbReference type="PANTHER" id="PTHR34408">
    <property type="entry name" value="FAMILY PROTEIN, PUTATIVE-RELATED"/>
    <property type="match status" value="1"/>
</dbReference>
<gene>
    <name evidence="2" type="ORF">C7441_114130</name>
</gene>
<dbReference type="Proteomes" id="UP000245396">
    <property type="component" value="Unassembled WGS sequence"/>
</dbReference>
<dbReference type="SUPFAM" id="SSF47090">
    <property type="entry name" value="PGBD-like"/>
    <property type="match status" value="1"/>
</dbReference>
<protein>
    <submittedName>
        <fullName evidence="2">Putative chitinase</fullName>
    </submittedName>
</protein>
<keyword evidence="1" id="KW-0472">Membrane</keyword>
<keyword evidence="1" id="KW-1133">Transmembrane helix</keyword>
<accession>A0A316CKR3</accession>
<feature type="transmembrane region" description="Helical" evidence="1">
    <location>
        <begin position="312"/>
        <end position="330"/>
    </location>
</feature>
<name>A0A316CKR3_PSESE</name>
<evidence type="ECO:0000313" key="2">
    <source>
        <dbReference type="EMBL" id="PWJ79852.1"/>
    </source>
</evidence>
<comment type="caution">
    <text evidence="2">The sequence shown here is derived from an EMBL/GenBank/DDBJ whole genome shotgun (WGS) entry which is preliminary data.</text>
</comment>
<dbReference type="InterPro" id="IPR036366">
    <property type="entry name" value="PGBDSf"/>
</dbReference>